<organism evidence="1 2">
    <name type="scientific">Rhodonellum psychrophilum GCM71 = DSM 17998</name>
    <dbReference type="NCBI Taxonomy" id="1123057"/>
    <lineage>
        <taxon>Bacteria</taxon>
        <taxon>Pseudomonadati</taxon>
        <taxon>Bacteroidota</taxon>
        <taxon>Cytophagia</taxon>
        <taxon>Cytophagales</taxon>
        <taxon>Cytophagaceae</taxon>
        <taxon>Rhodonellum</taxon>
    </lineage>
</organism>
<gene>
    <name evidence="1" type="ORF">P872_13770</name>
</gene>
<evidence type="ECO:0000313" key="2">
    <source>
        <dbReference type="Proteomes" id="UP000016843"/>
    </source>
</evidence>
<dbReference type="EMBL" id="AWXR01000108">
    <property type="protein sequence ID" value="ERM80361.1"/>
    <property type="molecule type" value="Genomic_DNA"/>
</dbReference>
<reference evidence="1 2" key="1">
    <citation type="journal article" date="2013" name="Genome Announc.">
        <title>Draft Genome Sequence of the Psychrophilic and Alkaliphilic Rhodonellum psychrophilum Strain GCM71T.</title>
        <authorList>
            <person name="Hauptmann A.L."/>
            <person name="Glaring M.A."/>
            <person name="Hallin P.F."/>
            <person name="Prieme A."/>
            <person name="Stougaard P."/>
        </authorList>
    </citation>
    <scope>NUCLEOTIDE SEQUENCE [LARGE SCALE GENOMIC DNA]</scope>
    <source>
        <strain evidence="1 2">GCM71</strain>
    </source>
</reference>
<comment type="caution">
    <text evidence="1">The sequence shown here is derived from an EMBL/GenBank/DDBJ whole genome shotgun (WGS) entry which is preliminary data.</text>
</comment>
<protein>
    <submittedName>
        <fullName evidence="1">Uncharacterized protein</fullName>
    </submittedName>
</protein>
<dbReference type="AlphaFoldDB" id="U5BUW3"/>
<sequence length="45" mass="5295">MLNTQKLSFELFLNYEYGNAVLIQLGTNYRSYPSCFPQPLGFLFR</sequence>
<evidence type="ECO:0000313" key="1">
    <source>
        <dbReference type="EMBL" id="ERM80361.1"/>
    </source>
</evidence>
<accession>U5BUW3</accession>
<keyword evidence="2" id="KW-1185">Reference proteome</keyword>
<dbReference type="Proteomes" id="UP000016843">
    <property type="component" value="Unassembled WGS sequence"/>
</dbReference>
<name>U5BUW3_9BACT</name>
<proteinExistence type="predicted"/>